<evidence type="ECO:0000313" key="1">
    <source>
        <dbReference type="EMBL" id="KII83880.1"/>
    </source>
</evidence>
<dbReference type="HOGENOM" id="CLU_2498793_0_0_1"/>
<gene>
    <name evidence="1" type="ORF">PLICRDRAFT_430288</name>
</gene>
<protein>
    <submittedName>
        <fullName evidence="1">Uncharacterized protein</fullName>
    </submittedName>
</protein>
<organism evidence="1 2">
    <name type="scientific">Plicaturopsis crispa FD-325 SS-3</name>
    <dbReference type="NCBI Taxonomy" id="944288"/>
    <lineage>
        <taxon>Eukaryota</taxon>
        <taxon>Fungi</taxon>
        <taxon>Dikarya</taxon>
        <taxon>Basidiomycota</taxon>
        <taxon>Agaricomycotina</taxon>
        <taxon>Agaricomycetes</taxon>
        <taxon>Agaricomycetidae</taxon>
        <taxon>Amylocorticiales</taxon>
        <taxon>Amylocorticiaceae</taxon>
        <taxon>Plicatura</taxon>
        <taxon>Plicaturopsis crispa</taxon>
    </lineage>
</organism>
<accession>A0A0C9SWR6</accession>
<dbReference type="EMBL" id="KN832573">
    <property type="protein sequence ID" value="KII83880.1"/>
    <property type="molecule type" value="Genomic_DNA"/>
</dbReference>
<evidence type="ECO:0000313" key="2">
    <source>
        <dbReference type="Proteomes" id="UP000053263"/>
    </source>
</evidence>
<name>A0A0C9SWR6_PLICR</name>
<dbReference type="AlphaFoldDB" id="A0A0C9SWR6"/>
<sequence length="86" mass="9825">MCARRWIGRSGDCPKFFHIRQFSCVARSHLVRSFSQSPTSRRLVKKSGLRLVVLVADRTTLFATLLHLFCHRRNAAFPISDPPVSL</sequence>
<dbReference type="Proteomes" id="UP000053263">
    <property type="component" value="Unassembled WGS sequence"/>
</dbReference>
<reference evidence="1 2" key="1">
    <citation type="submission" date="2014-06" db="EMBL/GenBank/DDBJ databases">
        <title>Evolutionary Origins and Diversification of the Mycorrhizal Mutualists.</title>
        <authorList>
            <consortium name="DOE Joint Genome Institute"/>
            <consortium name="Mycorrhizal Genomics Consortium"/>
            <person name="Kohler A."/>
            <person name="Kuo A."/>
            <person name="Nagy L.G."/>
            <person name="Floudas D."/>
            <person name="Copeland A."/>
            <person name="Barry K.W."/>
            <person name="Cichocki N."/>
            <person name="Veneault-Fourrey C."/>
            <person name="LaButti K."/>
            <person name="Lindquist E.A."/>
            <person name="Lipzen A."/>
            <person name="Lundell T."/>
            <person name="Morin E."/>
            <person name="Murat C."/>
            <person name="Riley R."/>
            <person name="Ohm R."/>
            <person name="Sun H."/>
            <person name="Tunlid A."/>
            <person name="Henrissat B."/>
            <person name="Grigoriev I.V."/>
            <person name="Hibbett D.S."/>
            <person name="Martin F."/>
        </authorList>
    </citation>
    <scope>NUCLEOTIDE SEQUENCE [LARGE SCALE GENOMIC DNA]</scope>
    <source>
        <strain evidence="1 2">FD-325 SS-3</strain>
    </source>
</reference>
<proteinExistence type="predicted"/>
<keyword evidence="2" id="KW-1185">Reference proteome</keyword>